<gene>
    <name evidence="2" type="ORF">G6011_02393</name>
</gene>
<dbReference type="EMBL" id="JAANER010000006">
    <property type="protein sequence ID" value="KAG9188470.1"/>
    <property type="molecule type" value="Genomic_DNA"/>
</dbReference>
<dbReference type="Pfam" id="PF00856">
    <property type="entry name" value="SET"/>
    <property type="match status" value="1"/>
</dbReference>
<evidence type="ECO:0000313" key="3">
    <source>
        <dbReference type="Proteomes" id="UP001199106"/>
    </source>
</evidence>
<dbReference type="PANTHER" id="PTHR47332:SF4">
    <property type="entry name" value="SET DOMAIN-CONTAINING PROTEIN 5"/>
    <property type="match status" value="1"/>
</dbReference>
<evidence type="ECO:0000259" key="1">
    <source>
        <dbReference type="Pfam" id="PF00856"/>
    </source>
</evidence>
<keyword evidence="3" id="KW-1185">Reference proteome</keyword>
<dbReference type="InterPro" id="IPR001214">
    <property type="entry name" value="SET_dom"/>
</dbReference>
<dbReference type="InterPro" id="IPR053185">
    <property type="entry name" value="SET_domain_protein"/>
</dbReference>
<evidence type="ECO:0000313" key="2">
    <source>
        <dbReference type="EMBL" id="KAG9188470.1"/>
    </source>
</evidence>
<accession>A0AAD4FED5</accession>
<dbReference type="Proteomes" id="UP001199106">
    <property type="component" value="Unassembled WGS sequence"/>
</dbReference>
<name>A0AAD4FED5_9PLEO</name>
<protein>
    <recommendedName>
        <fullName evidence="1">SET domain-containing protein</fullName>
    </recommendedName>
</protein>
<dbReference type="SUPFAM" id="SSF82199">
    <property type="entry name" value="SET domain"/>
    <property type="match status" value="1"/>
</dbReference>
<sequence>MSNIVHSKRTPLWKKRPASDYVSTTIMDNLEPLEPYRFSGLKNDLLNECFTDTPAPMPILQTYRRRPMPSKMRISIEGKGRGVVAARDIKAGKVILQESPVLVMPYGEFMPPLLLLLPREASEAILLLHNAQPGETPITDAEDNTHHRLLDTLMAVVNTNLFEGEASFGKIGMVLLTGSIFNHESNPNVRRY</sequence>
<dbReference type="Gene3D" id="2.170.270.10">
    <property type="entry name" value="SET domain"/>
    <property type="match status" value="1"/>
</dbReference>
<dbReference type="AlphaFoldDB" id="A0AAD4FED5"/>
<proteinExistence type="predicted"/>
<organism evidence="2 3">
    <name type="scientific">Alternaria panax</name>
    <dbReference type="NCBI Taxonomy" id="48097"/>
    <lineage>
        <taxon>Eukaryota</taxon>
        <taxon>Fungi</taxon>
        <taxon>Dikarya</taxon>
        <taxon>Ascomycota</taxon>
        <taxon>Pezizomycotina</taxon>
        <taxon>Dothideomycetes</taxon>
        <taxon>Pleosporomycetidae</taxon>
        <taxon>Pleosporales</taxon>
        <taxon>Pleosporineae</taxon>
        <taxon>Pleosporaceae</taxon>
        <taxon>Alternaria</taxon>
        <taxon>Alternaria sect. Panax</taxon>
    </lineage>
</organism>
<reference evidence="2" key="1">
    <citation type="submission" date="2021-07" db="EMBL/GenBank/DDBJ databases">
        <title>Genome Resource of American Ginseng Black Spot Pathogen Alternaria panax.</title>
        <authorList>
            <person name="Qiu C."/>
            <person name="Wang W."/>
            <person name="Liu Z."/>
        </authorList>
    </citation>
    <scope>NUCLEOTIDE SEQUENCE</scope>
    <source>
        <strain evidence="2">BNCC115425</strain>
    </source>
</reference>
<comment type="caution">
    <text evidence="2">The sequence shown here is derived from an EMBL/GenBank/DDBJ whole genome shotgun (WGS) entry which is preliminary data.</text>
</comment>
<feature type="domain" description="SET" evidence="1">
    <location>
        <begin position="80"/>
        <end position="189"/>
    </location>
</feature>
<dbReference type="InterPro" id="IPR046341">
    <property type="entry name" value="SET_dom_sf"/>
</dbReference>
<dbReference type="PANTHER" id="PTHR47332">
    <property type="entry name" value="SET DOMAIN-CONTAINING PROTEIN 5"/>
    <property type="match status" value="1"/>
</dbReference>